<dbReference type="InterPro" id="IPR017441">
    <property type="entry name" value="Protein_kinase_ATP_BS"/>
</dbReference>
<comment type="caution">
    <text evidence="24">The sequence shown here is derived from an EMBL/GenBank/DDBJ whole genome shotgun (WGS) entry which is preliminary data.</text>
</comment>
<keyword evidence="16" id="KW-0675">Receptor</keyword>
<dbReference type="PANTHER" id="PTHR32444:SF247">
    <property type="entry name" value="OS01G0958200 PROTEIN"/>
    <property type="match status" value="1"/>
</dbReference>
<evidence type="ECO:0000256" key="21">
    <source>
        <dbReference type="SAM" id="Phobius"/>
    </source>
</evidence>
<evidence type="ECO:0000256" key="18">
    <source>
        <dbReference type="ARBA" id="ARBA00047899"/>
    </source>
</evidence>
<dbReference type="PROSITE" id="PS50927">
    <property type="entry name" value="BULB_LECTIN"/>
    <property type="match status" value="1"/>
</dbReference>
<keyword evidence="10 20" id="KW-0547">Nucleotide-binding</keyword>
<dbReference type="GO" id="GO:0005524">
    <property type="term" value="F:ATP binding"/>
    <property type="evidence" value="ECO:0007669"/>
    <property type="project" value="UniProtKB-UniRule"/>
</dbReference>
<dbReference type="CDD" id="cd01098">
    <property type="entry name" value="PAN_AP_plant"/>
    <property type="match status" value="1"/>
</dbReference>
<dbReference type="FunFam" id="2.90.10.10:FF:000009">
    <property type="entry name" value="Receptor-like serine/threonine-protein kinase SD1-8"/>
    <property type="match status" value="1"/>
</dbReference>
<feature type="binding site" evidence="20">
    <location>
        <position position="524"/>
    </location>
    <ligand>
        <name>ATP</name>
        <dbReference type="ChEBI" id="CHEBI:30616"/>
    </ligand>
</feature>
<proteinExistence type="predicted"/>
<keyword evidence="8" id="KW-0732">Signal</keyword>
<dbReference type="InterPro" id="IPR003609">
    <property type="entry name" value="Pan_app"/>
</dbReference>
<dbReference type="PROSITE" id="PS50948">
    <property type="entry name" value="PAN"/>
    <property type="match status" value="1"/>
</dbReference>
<evidence type="ECO:0000256" key="7">
    <source>
        <dbReference type="ARBA" id="ARBA00022692"/>
    </source>
</evidence>
<dbReference type="PROSITE" id="PS00107">
    <property type="entry name" value="PROTEIN_KINASE_ATP"/>
    <property type="match status" value="1"/>
</dbReference>
<dbReference type="InterPro" id="IPR000858">
    <property type="entry name" value="S_locus_glycoprot_dom"/>
</dbReference>
<comment type="catalytic activity">
    <reaction evidence="18">
        <text>L-threonyl-[protein] + ATP = O-phospho-L-threonyl-[protein] + ADP + H(+)</text>
        <dbReference type="Rhea" id="RHEA:46608"/>
        <dbReference type="Rhea" id="RHEA-COMP:11060"/>
        <dbReference type="Rhea" id="RHEA-COMP:11605"/>
        <dbReference type="ChEBI" id="CHEBI:15378"/>
        <dbReference type="ChEBI" id="CHEBI:30013"/>
        <dbReference type="ChEBI" id="CHEBI:30616"/>
        <dbReference type="ChEBI" id="CHEBI:61977"/>
        <dbReference type="ChEBI" id="CHEBI:456216"/>
        <dbReference type="EC" id="2.7.11.1"/>
    </reaction>
</comment>
<keyword evidence="25" id="KW-1185">Reference proteome</keyword>
<evidence type="ECO:0000256" key="2">
    <source>
        <dbReference type="ARBA" id="ARBA00012513"/>
    </source>
</evidence>
<evidence type="ECO:0000256" key="3">
    <source>
        <dbReference type="ARBA" id="ARBA00022475"/>
    </source>
</evidence>
<dbReference type="AlphaFoldDB" id="A0AAP0JGP7"/>
<dbReference type="GO" id="GO:0004674">
    <property type="term" value="F:protein serine/threonine kinase activity"/>
    <property type="evidence" value="ECO:0007669"/>
    <property type="project" value="UniProtKB-KW"/>
</dbReference>
<dbReference type="SMART" id="SM00473">
    <property type="entry name" value="PAN_AP"/>
    <property type="match status" value="1"/>
</dbReference>
<evidence type="ECO:0000313" key="25">
    <source>
        <dbReference type="Proteomes" id="UP001419268"/>
    </source>
</evidence>
<evidence type="ECO:0000256" key="20">
    <source>
        <dbReference type="PROSITE-ProRule" id="PRU10141"/>
    </source>
</evidence>
<evidence type="ECO:0000256" key="6">
    <source>
        <dbReference type="ARBA" id="ARBA00022679"/>
    </source>
</evidence>
<dbReference type="EC" id="2.7.11.1" evidence="2"/>
<evidence type="ECO:0000259" key="23">
    <source>
        <dbReference type="PROSITE" id="PS50948"/>
    </source>
</evidence>
<sequence length="538" mass="60122">MDAKFILSFIYSVLLIIFSLTTHLCIAANTIFAGQSLVGNQTIISQGGNFELGFFTPGKSLKYYLGIWYKKVSVQNRTVVWVANRDQPLSNASTSELKLLENGNLVLLNQFKKPIWTTNSTSNSPQLVLQDDGNLVLRRGSDPFDVIWQTFDHFTDTWIPGMRFGYDYRAMKGQKIVSWKNSEDPSMGIFSMVAEQDTESTLKWKGFHQYWTTGVWKGDSYAAVPQMRNRDLFDFSFVVNVNESYFTYSTFNKSLFVRLVVDSSGQAKNFLWVEKTQKWLLFKSYPERQCDVYNLCGAFGICSNDHPGSCECFPGFEQHSPKDWDLLDYSGGCARKSSLLCGNKDRFLKISNTRLPMNSVTLTVESAEKCEAACLSNCSCNAYAYNGTGCLTWFSDLLNTQQLDNGGNDLYLRLGGSSADFSSAKKVTLLVIGVVVGFTSISVAFIAVFIVWKRAVRKSAGRTSSSELENGSEAVNHDGTFLTPFRYVNLKVATKKFSEKLGSGSFGCVYKGTLPDSTHIAVKKLEGISQGEKQFEAR</sequence>
<feature type="transmembrane region" description="Helical" evidence="21">
    <location>
        <begin position="427"/>
        <end position="452"/>
    </location>
</feature>
<comment type="subcellular location">
    <subcellularLocation>
        <location evidence="1">Cell membrane</location>
        <topology evidence="1">Single-pass type I membrane protein</topology>
    </subcellularLocation>
</comment>
<keyword evidence="7 21" id="KW-0812">Transmembrane</keyword>
<comment type="catalytic activity">
    <reaction evidence="19">
        <text>L-seryl-[protein] + ATP = O-phospho-L-seryl-[protein] + ADP + H(+)</text>
        <dbReference type="Rhea" id="RHEA:17989"/>
        <dbReference type="Rhea" id="RHEA-COMP:9863"/>
        <dbReference type="Rhea" id="RHEA-COMP:11604"/>
        <dbReference type="ChEBI" id="CHEBI:15378"/>
        <dbReference type="ChEBI" id="CHEBI:29999"/>
        <dbReference type="ChEBI" id="CHEBI:30616"/>
        <dbReference type="ChEBI" id="CHEBI:83421"/>
        <dbReference type="ChEBI" id="CHEBI:456216"/>
        <dbReference type="EC" id="2.7.11.1"/>
    </reaction>
</comment>
<evidence type="ECO:0000256" key="12">
    <source>
        <dbReference type="ARBA" id="ARBA00022840"/>
    </source>
</evidence>
<feature type="domain" description="Apple" evidence="23">
    <location>
        <begin position="341"/>
        <end position="415"/>
    </location>
</feature>
<dbReference type="EMBL" id="JBBNAG010000005">
    <property type="protein sequence ID" value="KAK9133708.1"/>
    <property type="molecule type" value="Genomic_DNA"/>
</dbReference>
<gene>
    <name evidence="24" type="ORF">Scep_013236</name>
</gene>
<evidence type="ECO:0000256" key="9">
    <source>
        <dbReference type="ARBA" id="ARBA00022734"/>
    </source>
</evidence>
<evidence type="ECO:0000256" key="10">
    <source>
        <dbReference type="ARBA" id="ARBA00022741"/>
    </source>
</evidence>
<evidence type="ECO:0000256" key="11">
    <source>
        <dbReference type="ARBA" id="ARBA00022777"/>
    </source>
</evidence>
<keyword evidence="13 21" id="KW-1133">Transmembrane helix</keyword>
<evidence type="ECO:0000256" key="8">
    <source>
        <dbReference type="ARBA" id="ARBA00022729"/>
    </source>
</evidence>
<dbReference type="SUPFAM" id="SSF51110">
    <property type="entry name" value="alpha-D-mannose-specific plant lectins"/>
    <property type="match status" value="1"/>
</dbReference>
<dbReference type="GO" id="GO:0048544">
    <property type="term" value="P:recognition of pollen"/>
    <property type="evidence" value="ECO:0007669"/>
    <property type="project" value="InterPro"/>
</dbReference>
<evidence type="ECO:0000256" key="1">
    <source>
        <dbReference type="ARBA" id="ARBA00004251"/>
    </source>
</evidence>
<dbReference type="Gene3D" id="2.90.10.10">
    <property type="entry name" value="Bulb-type lectin domain"/>
    <property type="match status" value="1"/>
</dbReference>
<evidence type="ECO:0000256" key="5">
    <source>
        <dbReference type="ARBA" id="ARBA00022553"/>
    </source>
</evidence>
<dbReference type="CDD" id="cd00028">
    <property type="entry name" value="B_lectin"/>
    <property type="match status" value="1"/>
</dbReference>
<organism evidence="24 25">
    <name type="scientific">Stephania cephalantha</name>
    <dbReference type="NCBI Taxonomy" id="152367"/>
    <lineage>
        <taxon>Eukaryota</taxon>
        <taxon>Viridiplantae</taxon>
        <taxon>Streptophyta</taxon>
        <taxon>Embryophyta</taxon>
        <taxon>Tracheophyta</taxon>
        <taxon>Spermatophyta</taxon>
        <taxon>Magnoliopsida</taxon>
        <taxon>Ranunculales</taxon>
        <taxon>Menispermaceae</taxon>
        <taxon>Menispermoideae</taxon>
        <taxon>Cissampelideae</taxon>
        <taxon>Stephania</taxon>
    </lineage>
</organism>
<evidence type="ECO:0000256" key="14">
    <source>
        <dbReference type="ARBA" id="ARBA00023136"/>
    </source>
</evidence>
<accession>A0AAP0JGP7</accession>
<evidence type="ECO:0000256" key="13">
    <source>
        <dbReference type="ARBA" id="ARBA00022989"/>
    </source>
</evidence>
<dbReference type="PANTHER" id="PTHR32444">
    <property type="entry name" value="BULB-TYPE LECTIN DOMAIN-CONTAINING PROTEIN"/>
    <property type="match status" value="1"/>
</dbReference>
<dbReference type="InterPro" id="IPR036426">
    <property type="entry name" value="Bulb-type_lectin_dom_sf"/>
</dbReference>
<evidence type="ECO:0000256" key="17">
    <source>
        <dbReference type="ARBA" id="ARBA00023180"/>
    </source>
</evidence>
<dbReference type="Pfam" id="PF01453">
    <property type="entry name" value="B_lectin"/>
    <property type="match status" value="1"/>
</dbReference>
<name>A0AAP0JGP7_9MAGN</name>
<keyword evidence="6" id="KW-0808">Transferase</keyword>
<dbReference type="InterPro" id="IPR001480">
    <property type="entry name" value="Bulb-type_lectin_dom"/>
</dbReference>
<dbReference type="SUPFAM" id="SSF57414">
    <property type="entry name" value="Hairpin loop containing domain-like"/>
    <property type="match status" value="1"/>
</dbReference>
<evidence type="ECO:0000256" key="19">
    <source>
        <dbReference type="ARBA" id="ARBA00048679"/>
    </source>
</evidence>
<keyword evidence="9" id="KW-0430">Lectin</keyword>
<keyword evidence="15" id="KW-1015">Disulfide bond</keyword>
<keyword evidence="11" id="KW-0418">Kinase</keyword>
<dbReference type="Gene3D" id="3.30.200.20">
    <property type="entry name" value="Phosphorylase Kinase, domain 1"/>
    <property type="match status" value="1"/>
</dbReference>
<dbReference type="Pfam" id="PF00954">
    <property type="entry name" value="S_locus_glycop"/>
    <property type="match status" value="1"/>
</dbReference>
<keyword evidence="14 21" id="KW-0472">Membrane</keyword>
<dbReference type="Proteomes" id="UP001419268">
    <property type="component" value="Unassembled WGS sequence"/>
</dbReference>
<dbReference type="Pfam" id="PF08276">
    <property type="entry name" value="PAN_2"/>
    <property type="match status" value="1"/>
</dbReference>
<keyword evidence="12 20" id="KW-0067">ATP-binding</keyword>
<reference evidence="24 25" key="1">
    <citation type="submission" date="2024-01" db="EMBL/GenBank/DDBJ databases">
        <title>Genome assemblies of Stephania.</title>
        <authorList>
            <person name="Yang L."/>
        </authorList>
    </citation>
    <scope>NUCLEOTIDE SEQUENCE [LARGE SCALE GENOMIC DNA]</scope>
    <source>
        <strain evidence="24">JXDWG</strain>
        <tissue evidence="24">Leaf</tissue>
    </source>
</reference>
<evidence type="ECO:0000256" key="4">
    <source>
        <dbReference type="ARBA" id="ARBA00022527"/>
    </source>
</evidence>
<evidence type="ECO:0000313" key="24">
    <source>
        <dbReference type="EMBL" id="KAK9133708.1"/>
    </source>
</evidence>
<keyword evidence="3" id="KW-1003">Cell membrane</keyword>
<dbReference type="GO" id="GO:0030246">
    <property type="term" value="F:carbohydrate binding"/>
    <property type="evidence" value="ECO:0007669"/>
    <property type="project" value="UniProtKB-KW"/>
</dbReference>
<evidence type="ECO:0000256" key="16">
    <source>
        <dbReference type="ARBA" id="ARBA00023170"/>
    </source>
</evidence>
<dbReference type="CDD" id="cd00054">
    <property type="entry name" value="EGF_CA"/>
    <property type="match status" value="1"/>
</dbReference>
<dbReference type="GO" id="GO:0005886">
    <property type="term" value="C:plasma membrane"/>
    <property type="evidence" value="ECO:0007669"/>
    <property type="project" value="UniProtKB-SubCell"/>
</dbReference>
<evidence type="ECO:0000256" key="15">
    <source>
        <dbReference type="ARBA" id="ARBA00023157"/>
    </source>
</evidence>
<dbReference type="SUPFAM" id="SSF56112">
    <property type="entry name" value="Protein kinase-like (PK-like)"/>
    <property type="match status" value="1"/>
</dbReference>
<keyword evidence="17" id="KW-0325">Glycoprotein</keyword>
<dbReference type="SMART" id="SM00108">
    <property type="entry name" value="B_lectin"/>
    <property type="match status" value="1"/>
</dbReference>
<dbReference type="InterPro" id="IPR011009">
    <property type="entry name" value="Kinase-like_dom_sf"/>
</dbReference>
<protein>
    <recommendedName>
        <fullName evidence="2">non-specific serine/threonine protein kinase</fullName>
        <ecNumber evidence="2">2.7.11.1</ecNumber>
    </recommendedName>
</protein>
<evidence type="ECO:0000259" key="22">
    <source>
        <dbReference type="PROSITE" id="PS50927"/>
    </source>
</evidence>
<keyword evidence="4" id="KW-0723">Serine/threonine-protein kinase</keyword>
<feature type="domain" description="Bulb-type lectin" evidence="22">
    <location>
        <begin position="28"/>
        <end position="150"/>
    </location>
</feature>
<keyword evidence="5" id="KW-0597">Phosphoprotein</keyword>